<sequence length="156" mass="17445">MSDKLIDEQIQRNIGLLKSKGYLDNGQGTSSTDFEHALRGQIHGILLNNYLPKEAQAGNWELFDLPIIAQMATQQVTFPIFFKLETDTRQLTISSLSVKLSDGQTSHIPIEAPEQLPTIDAAVVYAVGKKLYVPNNLNHRLVQPANRKKGPRGKFY</sequence>
<reference evidence="1 2" key="1">
    <citation type="submission" date="2022-04" db="EMBL/GenBank/DDBJ databases">
        <title>The arsenic-methylating capacity of Chitinophaga filiformis YT5 during chitin decomposition.</title>
        <authorList>
            <person name="Chen G."/>
            <person name="Liang Y."/>
        </authorList>
    </citation>
    <scope>NUCLEOTIDE SEQUENCE [LARGE SCALE GENOMIC DNA]</scope>
    <source>
        <strain evidence="1 2">YT5</strain>
    </source>
</reference>
<name>A0ABY4HXC7_CHIFI</name>
<evidence type="ECO:0000313" key="2">
    <source>
        <dbReference type="Proteomes" id="UP000830198"/>
    </source>
</evidence>
<keyword evidence="2" id="KW-1185">Reference proteome</keyword>
<protein>
    <submittedName>
        <fullName evidence="1">Uncharacterized protein</fullName>
    </submittedName>
</protein>
<accession>A0ABY4HXC7</accession>
<proteinExistence type="predicted"/>
<dbReference type="RefSeq" id="WP_247810381.1">
    <property type="nucleotide sequence ID" value="NZ_CP095855.1"/>
</dbReference>
<dbReference type="Proteomes" id="UP000830198">
    <property type="component" value="Chromosome"/>
</dbReference>
<gene>
    <name evidence="1" type="ORF">MYF79_24105</name>
</gene>
<organism evidence="1 2">
    <name type="scientific">Chitinophaga filiformis</name>
    <name type="common">Myxococcus filiformis</name>
    <name type="synonym">Flexibacter filiformis</name>
    <dbReference type="NCBI Taxonomy" id="104663"/>
    <lineage>
        <taxon>Bacteria</taxon>
        <taxon>Pseudomonadati</taxon>
        <taxon>Bacteroidota</taxon>
        <taxon>Chitinophagia</taxon>
        <taxon>Chitinophagales</taxon>
        <taxon>Chitinophagaceae</taxon>
        <taxon>Chitinophaga</taxon>
    </lineage>
</organism>
<evidence type="ECO:0000313" key="1">
    <source>
        <dbReference type="EMBL" id="UPK68040.1"/>
    </source>
</evidence>
<dbReference type="EMBL" id="CP095855">
    <property type="protein sequence ID" value="UPK68040.1"/>
    <property type="molecule type" value="Genomic_DNA"/>
</dbReference>